<dbReference type="InterPro" id="IPR006861">
    <property type="entry name" value="HABP4_PAIRBP1-bd"/>
</dbReference>
<feature type="compositionally biased region" description="Basic and acidic residues" evidence="1">
    <location>
        <begin position="201"/>
        <end position="262"/>
    </location>
</feature>
<reference evidence="4 5" key="1">
    <citation type="journal article" date="2008" name="Nature">
        <title>The Phaeodactylum genome reveals the evolutionary history of diatom genomes.</title>
        <authorList>
            <person name="Bowler C."/>
            <person name="Allen A.E."/>
            <person name="Badger J.H."/>
            <person name="Grimwood J."/>
            <person name="Jabbari K."/>
            <person name="Kuo A."/>
            <person name="Maheswari U."/>
            <person name="Martens C."/>
            <person name="Maumus F."/>
            <person name="Otillar R.P."/>
            <person name="Rayko E."/>
            <person name="Salamov A."/>
            <person name="Vandepoele K."/>
            <person name="Beszteri B."/>
            <person name="Gruber A."/>
            <person name="Heijde M."/>
            <person name="Katinka M."/>
            <person name="Mock T."/>
            <person name="Valentin K."/>
            <person name="Verret F."/>
            <person name="Berges J.A."/>
            <person name="Brownlee C."/>
            <person name="Cadoret J.P."/>
            <person name="Chiovitti A."/>
            <person name="Choi C.J."/>
            <person name="Coesel S."/>
            <person name="De Martino A."/>
            <person name="Detter J.C."/>
            <person name="Durkin C."/>
            <person name="Falciatore A."/>
            <person name="Fournet J."/>
            <person name="Haruta M."/>
            <person name="Huysman M.J."/>
            <person name="Jenkins B.D."/>
            <person name="Jiroutova K."/>
            <person name="Jorgensen R.E."/>
            <person name="Joubert Y."/>
            <person name="Kaplan A."/>
            <person name="Kroger N."/>
            <person name="Kroth P.G."/>
            <person name="La Roche J."/>
            <person name="Lindquist E."/>
            <person name="Lommer M."/>
            <person name="Martin-Jezequel V."/>
            <person name="Lopez P.J."/>
            <person name="Lucas S."/>
            <person name="Mangogna M."/>
            <person name="McGinnis K."/>
            <person name="Medlin L.K."/>
            <person name="Montsant A."/>
            <person name="Oudot-Le Secq M.P."/>
            <person name="Napoli C."/>
            <person name="Obornik M."/>
            <person name="Parker M.S."/>
            <person name="Petit J.L."/>
            <person name="Porcel B.M."/>
            <person name="Poulsen N."/>
            <person name="Robison M."/>
            <person name="Rychlewski L."/>
            <person name="Rynearson T.A."/>
            <person name="Schmutz J."/>
            <person name="Shapiro H."/>
            <person name="Siaut M."/>
            <person name="Stanley M."/>
            <person name="Sussman M.R."/>
            <person name="Taylor A.R."/>
            <person name="Vardi A."/>
            <person name="von Dassow P."/>
            <person name="Vyverman W."/>
            <person name="Willis A."/>
            <person name="Wyrwicz L.S."/>
            <person name="Rokhsar D.S."/>
            <person name="Weissenbach J."/>
            <person name="Armbrust E.V."/>
            <person name="Green B.R."/>
            <person name="Van de Peer Y."/>
            <person name="Grigoriev I.V."/>
        </authorList>
    </citation>
    <scope>NUCLEOTIDE SEQUENCE [LARGE SCALE GENOMIC DNA]</scope>
    <source>
        <strain evidence="4 5">CCAP 1055/1</strain>
    </source>
</reference>
<dbReference type="RefSeq" id="XP_002184627.1">
    <property type="nucleotide sequence ID" value="XM_002184591.1"/>
</dbReference>
<feature type="compositionally biased region" description="Acidic residues" evidence="1">
    <location>
        <begin position="107"/>
        <end position="120"/>
    </location>
</feature>
<feature type="domain" description="Hyaluronan/mRNA-binding protein" evidence="2">
    <location>
        <begin position="60"/>
        <end position="151"/>
    </location>
</feature>
<dbReference type="InParanoid" id="B7GBL5"/>
<dbReference type="EMBL" id="CM000626">
    <property type="protein sequence ID" value="EEC44026.1"/>
    <property type="molecule type" value="Genomic_DNA"/>
</dbReference>
<dbReference type="OrthoDB" id="784393at2759"/>
<feature type="compositionally biased region" description="Basic and acidic residues" evidence="1">
    <location>
        <begin position="32"/>
        <end position="47"/>
    </location>
</feature>
<dbReference type="Gene3D" id="6.10.140.1040">
    <property type="match status" value="1"/>
</dbReference>
<evidence type="ECO:0000256" key="1">
    <source>
        <dbReference type="SAM" id="MobiDB-lite"/>
    </source>
</evidence>
<dbReference type="PANTHER" id="PTHR12299:SF17">
    <property type="entry name" value="AT19571P-RELATED"/>
    <property type="match status" value="1"/>
</dbReference>
<dbReference type="InterPro" id="IPR039764">
    <property type="entry name" value="HABP4/SERBP1-like"/>
</dbReference>
<dbReference type="RefSeq" id="XP_002185313.1">
    <property type="nucleotide sequence ID" value="XM_002185277.1"/>
</dbReference>
<dbReference type="PANTHER" id="PTHR12299">
    <property type="entry name" value="HYALURONIC ACID-BINDING PROTEIN 4"/>
    <property type="match status" value="1"/>
</dbReference>
<reference evidence="5" key="2">
    <citation type="submission" date="2008-08" db="EMBL/GenBank/DDBJ databases">
        <authorList>
            <consortium name="Diatom Consortium"/>
            <person name="Grigoriev I."/>
            <person name="Grimwood J."/>
            <person name="Kuo A."/>
            <person name="Otillar R.P."/>
            <person name="Salamov A."/>
            <person name="Detter J.C."/>
            <person name="Lindquist E."/>
            <person name="Shapiro H."/>
            <person name="Lucas S."/>
            <person name="Glavina del Rio T."/>
            <person name="Pitluck S."/>
            <person name="Rokhsar D."/>
            <person name="Bowler C."/>
        </authorList>
    </citation>
    <scope>GENOME REANNOTATION</scope>
    <source>
        <strain evidence="5">CCAP 1055/1</strain>
    </source>
</reference>
<dbReference type="KEGG" id="pti:PHATRDRAFT_41287"/>
<dbReference type="GO" id="GO:0005737">
    <property type="term" value="C:cytoplasm"/>
    <property type="evidence" value="ECO:0007669"/>
    <property type="project" value="TreeGrafter"/>
</dbReference>
<feature type="region of interest" description="Disordered" evidence="1">
    <location>
        <begin position="171"/>
        <end position="292"/>
    </location>
</feature>
<evidence type="ECO:0000313" key="4">
    <source>
        <dbReference type="EMBL" id="EEC44026.1"/>
    </source>
</evidence>
<dbReference type="HOGENOM" id="CLU_817576_0_0_1"/>
<dbReference type="PaxDb" id="2850-Phatr40626"/>
<evidence type="ECO:0000313" key="3">
    <source>
        <dbReference type="EMBL" id="EEC43182.1"/>
    </source>
</evidence>
<dbReference type="Pfam" id="PF04774">
    <property type="entry name" value="HABP4_PAI-RBP1"/>
    <property type="match status" value="1"/>
</dbReference>
<feature type="compositionally biased region" description="Polar residues" evidence="1">
    <location>
        <begin position="279"/>
        <end position="292"/>
    </location>
</feature>
<keyword evidence="5" id="KW-1185">Reference proteome</keyword>
<organism evidence="4 5">
    <name type="scientific">Phaeodactylum tricornutum (strain CCAP 1055/1)</name>
    <dbReference type="NCBI Taxonomy" id="556484"/>
    <lineage>
        <taxon>Eukaryota</taxon>
        <taxon>Sar</taxon>
        <taxon>Stramenopiles</taxon>
        <taxon>Ochrophyta</taxon>
        <taxon>Bacillariophyta</taxon>
        <taxon>Bacillariophyceae</taxon>
        <taxon>Bacillariophycidae</taxon>
        <taxon>Naviculales</taxon>
        <taxon>Phaeodactylaceae</taxon>
        <taxon>Phaeodactylum</taxon>
    </lineage>
</organism>
<sequence length="292" mass="31256">MSSNRFAILDDDDTAPAVKKDSKPAKAAVEASKPDDRRRPNQNDRNTKFGRGGRAPSRDGKRAYDRRSGTGRGKEIKKSGGGARNWGTDKAEAEVVFVGQEDKPEEINTEEVEEPAEPEPVDNSMTYEEFLAAKAASSSELLKPTKEREVANEFTKVAAKVSEEEDFMVMGSGKARRNKQQNKAVKTLTPAFRVESGTVETDGHGGRGRNGRGEGRGSRGGRREGRGGRGEGPGRRGEGRGGRGEGRGGRGEGRDGRGEGRSGRGRGLRGSGRGGGRDQQVNVLDTSAFPSL</sequence>
<proteinExistence type="predicted"/>
<name>B7GBL5_PHATC</name>
<dbReference type="KEGG" id="pti:PHATRDRAFT_40626"/>
<dbReference type="eggNOG" id="ENOG502RRBB">
    <property type="taxonomic scope" value="Eukaryota"/>
</dbReference>
<dbReference type="Proteomes" id="UP000000759">
    <property type="component" value="Chromosome 24"/>
</dbReference>
<dbReference type="GO" id="GO:0005634">
    <property type="term" value="C:nucleus"/>
    <property type="evidence" value="ECO:0007669"/>
    <property type="project" value="TreeGrafter"/>
</dbReference>
<protein>
    <recommendedName>
        <fullName evidence="2">Hyaluronan/mRNA-binding protein domain-containing protein</fullName>
    </recommendedName>
</protein>
<evidence type="ECO:0000259" key="2">
    <source>
        <dbReference type="SMART" id="SM01233"/>
    </source>
</evidence>
<dbReference type="SMART" id="SM01233">
    <property type="entry name" value="HABP4_PAI-RBP1"/>
    <property type="match status" value="1"/>
</dbReference>
<dbReference type="Proteomes" id="UP000000759">
    <property type="component" value="Chromosome 29"/>
</dbReference>
<dbReference type="GeneID" id="7199133"/>
<evidence type="ECO:0000313" key="5">
    <source>
        <dbReference type="Proteomes" id="UP000000759"/>
    </source>
</evidence>
<dbReference type="GeneID" id="7198486"/>
<accession>B7GBL5</accession>
<feature type="region of interest" description="Disordered" evidence="1">
    <location>
        <begin position="1"/>
        <end position="122"/>
    </location>
</feature>
<dbReference type="OMA" id="NTKHANP"/>
<feature type="compositionally biased region" description="Basic and acidic residues" evidence="1">
    <location>
        <begin position="56"/>
        <end position="78"/>
    </location>
</feature>
<dbReference type="GO" id="GO:0003723">
    <property type="term" value="F:RNA binding"/>
    <property type="evidence" value="ECO:0007669"/>
    <property type="project" value="InterPro"/>
</dbReference>
<dbReference type="STRING" id="556484.B7GBL5"/>
<dbReference type="AlphaFoldDB" id="B7GBL5"/>
<dbReference type="EMBL" id="CM000631">
    <property type="protein sequence ID" value="EEC43182.1"/>
    <property type="molecule type" value="Genomic_DNA"/>
</dbReference>
<gene>
    <name evidence="4" type="ORF">PHATRDRAFT_40626</name>
    <name evidence="3" type="ORF">PHATRDRAFT_41287</name>
</gene>